<sequence length="230" mass="25835">MGQNNIQVADSQVRNSSALFTNKETEISDLRNRLIRGKSQFQSAADEHQEVISRLEKLNSMYESEAKKNAELIMQMASMEDAMLKRELELSNLKVELLQKIKTLQSEGKVPAATFEASGNAVKKISRLPVFEGKSIAFNRWINGVAKIFRTIPVSNISKREHYSSKRSEALPETASNESFEAHEQLLKAYMQDSKAKFGSTSSRHNCLEINPYSAAIQTRNSEYVVSAAQ</sequence>
<organism evidence="1 2">
    <name type="scientific">Smittium mucronatum</name>
    <dbReference type="NCBI Taxonomy" id="133383"/>
    <lineage>
        <taxon>Eukaryota</taxon>
        <taxon>Fungi</taxon>
        <taxon>Fungi incertae sedis</taxon>
        <taxon>Zoopagomycota</taxon>
        <taxon>Kickxellomycotina</taxon>
        <taxon>Harpellomycetes</taxon>
        <taxon>Harpellales</taxon>
        <taxon>Legeriomycetaceae</taxon>
        <taxon>Smittium</taxon>
    </lineage>
</organism>
<evidence type="ECO:0000313" key="2">
    <source>
        <dbReference type="Proteomes" id="UP000187455"/>
    </source>
</evidence>
<comment type="caution">
    <text evidence="1">The sequence shown here is derived from an EMBL/GenBank/DDBJ whole genome shotgun (WGS) entry which is preliminary data.</text>
</comment>
<dbReference type="Proteomes" id="UP000187455">
    <property type="component" value="Unassembled WGS sequence"/>
</dbReference>
<dbReference type="STRING" id="133383.A0A1R0GLX2"/>
<dbReference type="AlphaFoldDB" id="A0A1R0GLX2"/>
<proteinExistence type="predicted"/>
<name>A0A1R0GLX2_9FUNG</name>
<gene>
    <name evidence="1" type="ORF">AYI68_g8060</name>
</gene>
<dbReference type="EMBL" id="LSSL01007588">
    <property type="protein sequence ID" value="OLY77904.1"/>
    <property type="molecule type" value="Genomic_DNA"/>
</dbReference>
<reference evidence="1 2" key="1">
    <citation type="journal article" date="2016" name="Mol. Biol. Evol.">
        <title>Genome-Wide Survey of Gut Fungi (Harpellales) Reveals the First Horizontally Transferred Ubiquitin Gene from a Mosquito Host.</title>
        <authorList>
            <person name="Wang Y."/>
            <person name="White M.M."/>
            <person name="Kvist S."/>
            <person name="Moncalvo J.M."/>
        </authorList>
    </citation>
    <scope>NUCLEOTIDE SEQUENCE [LARGE SCALE GENOMIC DNA]</scope>
    <source>
        <strain evidence="1 2">ALG-7-W6</strain>
    </source>
</reference>
<accession>A0A1R0GLX2</accession>
<dbReference type="OrthoDB" id="5580356at2759"/>
<keyword evidence="2" id="KW-1185">Reference proteome</keyword>
<evidence type="ECO:0000313" key="1">
    <source>
        <dbReference type="EMBL" id="OLY77904.1"/>
    </source>
</evidence>
<protein>
    <submittedName>
        <fullName evidence="1">Uncharacterized protein</fullName>
    </submittedName>
</protein>